<comment type="similarity">
    <text evidence="3">In the N-terminal section; belongs to the phytochrome family.</text>
</comment>
<evidence type="ECO:0000259" key="14">
    <source>
        <dbReference type="PROSITE" id="PS50109"/>
    </source>
</evidence>
<dbReference type="OrthoDB" id="9810730at2"/>
<feature type="domain" description="HAMP" evidence="16">
    <location>
        <begin position="296"/>
        <end position="348"/>
    </location>
</feature>
<evidence type="ECO:0000256" key="3">
    <source>
        <dbReference type="ARBA" id="ARBA00006402"/>
    </source>
</evidence>
<evidence type="ECO:0000256" key="11">
    <source>
        <dbReference type="ARBA" id="ARBA00074306"/>
    </source>
</evidence>
<dbReference type="Gene3D" id="1.10.287.130">
    <property type="match status" value="1"/>
</dbReference>
<dbReference type="CDD" id="cd16922">
    <property type="entry name" value="HATPase_EvgS-ArcB-TorS-like"/>
    <property type="match status" value="1"/>
</dbReference>
<dbReference type="CDD" id="cd00082">
    <property type="entry name" value="HisKA"/>
    <property type="match status" value="1"/>
</dbReference>
<proteinExistence type="inferred from homology"/>
<evidence type="ECO:0000256" key="4">
    <source>
        <dbReference type="ARBA" id="ARBA00012438"/>
    </source>
</evidence>
<evidence type="ECO:0000256" key="12">
    <source>
        <dbReference type="PROSITE-ProRule" id="PRU00169"/>
    </source>
</evidence>
<protein>
    <recommendedName>
        <fullName evidence="11">Circadian input-output histidine kinase CikA</fullName>
        <ecNumber evidence="4">2.7.13.3</ecNumber>
    </recommendedName>
</protein>
<reference evidence="18" key="1">
    <citation type="submission" date="2016-10" db="EMBL/GenBank/DDBJ databases">
        <authorList>
            <person name="Varghese N."/>
            <person name="Submissions S."/>
        </authorList>
    </citation>
    <scope>NUCLEOTIDE SEQUENCE [LARGE SCALE GENOMIC DNA]</scope>
    <source>
        <strain evidence="18">IBRC-M 10655</strain>
    </source>
</reference>
<comment type="subcellular location">
    <subcellularLocation>
        <location evidence="2">Cell membrane</location>
    </subcellularLocation>
</comment>
<dbReference type="InterPro" id="IPR036097">
    <property type="entry name" value="HisK_dim/P_sf"/>
</dbReference>
<dbReference type="SUPFAM" id="SSF55781">
    <property type="entry name" value="GAF domain-like"/>
    <property type="match status" value="1"/>
</dbReference>
<gene>
    <name evidence="17" type="ORF">SAMN05192558_11217</name>
</gene>
<dbReference type="Gene3D" id="1.20.120.1530">
    <property type="match status" value="5"/>
</dbReference>
<feature type="domain" description="HAMP" evidence="16">
    <location>
        <begin position="480"/>
        <end position="532"/>
    </location>
</feature>
<evidence type="ECO:0000313" key="17">
    <source>
        <dbReference type="EMBL" id="SDP68778.1"/>
    </source>
</evidence>
<dbReference type="InterPro" id="IPR003018">
    <property type="entry name" value="GAF"/>
</dbReference>
<keyword evidence="10" id="KW-0902">Two-component regulatory system</keyword>
<dbReference type="PANTHER" id="PTHR45339">
    <property type="entry name" value="HYBRID SIGNAL TRANSDUCTION HISTIDINE KINASE J"/>
    <property type="match status" value="1"/>
</dbReference>
<dbReference type="Proteomes" id="UP000199651">
    <property type="component" value="Unassembled WGS sequence"/>
</dbReference>
<evidence type="ECO:0000259" key="15">
    <source>
        <dbReference type="PROSITE" id="PS50110"/>
    </source>
</evidence>
<evidence type="ECO:0000256" key="2">
    <source>
        <dbReference type="ARBA" id="ARBA00004236"/>
    </source>
</evidence>
<evidence type="ECO:0000256" key="6">
    <source>
        <dbReference type="ARBA" id="ARBA00022679"/>
    </source>
</evidence>
<keyword evidence="6" id="KW-0808">Transferase</keyword>
<dbReference type="FunFam" id="3.30.565.10:FF:000010">
    <property type="entry name" value="Sensor histidine kinase RcsC"/>
    <property type="match status" value="1"/>
</dbReference>
<dbReference type="GO" id="GO:0005886">
    <property type="term" value="C:plasma membrane"/>
    <property type="evidence" value="ECO:0007669"/>
    <property type="project" value="UniProtKB-SubCell"/>
</dbReference>
<dbReference type="InterPro" id="IPR003594">
    <property type="entry name" value="HATPase_dom"/>
</dbReference>
<feature type="domain" description="HAMP" evidence="16">
    <location>
        <begin position="26"/>
        <end position="72"/>
    </location>
</feature>
<dbReference type="InterPro" id="IPR005467">
    <property type="entry name" value="His_kinase_dom"/>
</dbReference>
<feature type="coiled-coil region" evidence="13">
    <location>
        <begin position="899"/>
        <end position="961"/>
    </location>
</feature>
<dbReference type="SUPFAM" id="SSF58104">
    <property type="entry name" value="Methyl-accepting chemotaxis protein (MCP) signaling domain"/>
    <property type="match status" value="3"/>
</dbReference>
<dbReference type="Pfam" id="PF00072">
    <property type="entry name" value="Response_reg"/>
    <property type="match status" value="1"/>
</dbReference>
<dbReference type="SUPFAM" id="SSF52172">
    <property type="entry name" value="CheY-like"/>
    <property type="match status" value="1"/>
</dbReference>
<evidence type="ECO:0000313" key="18">
    <source>
        <dbReference type="Proteomes" id="UP000199651"/>
    </source>
</evidence>
<dbReference type="InterPro" id="IPR001789">
    <property type="entry name" value="Sig_transdc_resp-reg_receiver"/>
</dbReference>
<dbReference type="PANTHER" id="PTHR45339:SF1">
    <property type="entry name" value="HYBRID SIGNAL TRANSDUCTION HISTIDINE KINASE J"/>
    <property type="match status" value="1"/>
</dbReference>
<dbReference type="Pfam" id="PF00672">
    <property type="entry name" value="HAMP"/>
    <property type="match status" value="8"/>
</dbReference>
<evidence type="ECO:0000256" key="8">
    <source>
        <dbReference type="ARBA" id="ARBA00022777"/>
    </source>
</evidence>
<feature type="domain" description="HAMP" evidence="16">
    <location>
        <begin position="204"/>
        <end position="256"/>
    </location>
</feature>
<keyword evidence="5 12" id="KW-0597">Phosphoprotein</keyword>
<keyword evidence="7" id="KW-0812">Transmembrane</keyword>
<feature type="domain" description="Response regulatory" evidence="15">
    <location>
        <begin position="1396"/>
        <end position="1513"/>
    </location>
</feature>
<keyword evidence="18" id="KW-1185">Reference proteome</keyword>
<evidence type="ECO:0000256" key="10">
    <source>
        <dbReference type="ARBA" id="ARBA00023012"/>
    </source>
</evidence>
<dbReference type="SMART" id="SM00304">
    <property type="entry name" value="HAMP"/>
    <property type="match status" value="8"/>
</dbReference>
<dbReference type="SUPFAM" id="SSF47384">
    <property type="entry name" value="Homodimeric domain of signal transducing histidine kinase"/>
    <property type="match status" value="1"/>
</dbReference>
<dbReference type="Pfam" id="PF00512">
    <property type="entry name" value="HisKA"/>
    <property type="match status" value="1"/>
</dbReference>
<dbReference type="InterPro" id="IPR029016">
    <property type="entry name" value="GAF-like_dom_sf"/>
</dbReference>
<dbReference type="Gene3D" id="3.30.565.10">
    <property type="entry name" value="Histidine kinase-like ATPase, C-terminal domain"/>
    <property type="match status" value="1"/>
</dbReference>
<feature type="domain" description="HAMP" evidence="16">
    <location>
        <begin position="664"/>
        <end position="716"/>
    </location>
</feature>
<keyword evidence="13" id="KW-0175">Coiled coil</keyword>
<dbReference type="PROSITE" id="PS50110">
    <property type="entry name" value="RESPONSE_REGULATORY"/>
    <property type="match status" value="1"/>
</dbReference>
<dbReference type="GO" id="GO:0000155">
    <property type="term" value="F:phosphorelay sensor kinase activity"/>
    <property type="evidence" value="ECO:0007669"/>
    <property type="project" value="InterPro"/>
</dbReference>
<evidence type="ECO:0000256" key="9">
    <source>
        <dbReference type="ARBA" id="ARBA00022989"/>
    </source>
</evidence>
<dbReference type="SUPFAM" id="SSF55874">
    <property type="entry name" value="ATPase domain of HSP90 chaperone/DNA topoisomerase II/histidine kinase"/>
    <property type="match status" value="1"/>
</dbReference>
<dbReference type="PROSITE" id="PS50109">
    <property type="entry name" value="HIS_KIN"/>
    <property type="match status" value="1"/>
</dbReference>
<dbReference type="STRING" id="504798.SAMN05421871_107387"/>
<evidence type="ECO:0000256" key="13">
    <source>
        <dbReference type="SAM" id="Coils"/>
    </source>
</evidence>
<keyword evidence="9" id="KW-1133">Transmembrane helix</keyword>
<dbReference type="PROSITE" id="PS50885">
    <property type="entry name" value="HAMP"/>
    <property type="match status" value="8"/>
</dbReference>
<evidence type="ECO:0000256" key="7">
    <source>
        <dbReference type="ARBA" id="ARBA00022692"/>
    </source>
</evidence>
<dbReference type="EMBL" id="FNJB01000012">
    <property type="protein sequence ID" value="SDP68778.1"/>
    <property type="molecule type" value="Genomic_DNA"/>
</dbReference>
<name>A0A1H0US43_9PSEU</name>
<dbReference type="SMART" id="SM00448">
    <property type="entry name" value="REC"/>
    <property type="match status" value="1"/>
</dbReference>
<dbReference type="Pfam" id="PF02518">
    <property type="entry name" value="HATPase_c"/>
    <property type="match status" value="1"/>
</dbReference>
<dbReference type="Gene3D" id="3.40.50.2300">
    <property type="match status" value="1"/>
</dbReference>
<evidence type="ECO:0000256" key="5">
    <source>
        <dbReference type="ARBA" id="ARBA00022553"/>
    </source>
</evidence>
<dbReference type="InterPro" id="IPR004358">
    <property type="entry name" value="Sig_transdc_His_kin-like_C"/>
</dbReference>
<keyword evidence="9" id="KW-0472">Membrane</keyword>
<dbReference type="SMART" id="SM00387">
    <property type="entry name" value="HATPase_c"/>
    <property type="match status" value="1"/>
</dbReference>
<evidence type="ECO:0000256" key="1">
    <source>
        <dbReference type="ARBA" id="ARBA00000085"/>
    </source>
</evidence>
<dbReference type="Gene3D" id="3.30.450.40">
    <property type="match status" value="1"/>
</dbReference>
<organism evidence="17 18">
    <name type="scientific">Actinokineospora alba</name>
    <dbReference type="NCBI Taxonomy" id="504798"/>
    <lineage>
        <taxon>Bacteria</taxon>
        <taxon>Bacillati</taxon>
        <taxon>Actinomycetota</taxon>
        <taxon>Actinomycetes</taxon>
        <taxon>Pseudonocardiales</taxon>
        <taxon>Pseudonocardiaceae</taxon>
        <taxon>Actinokineospora</taxon>
    </lineage>
</organism>
<sequence length="1515" mass="161965">MGDTTAESATRARAGRGIGKVGESELRQLLAGLTAVRDGDFGTRLPDHADGLLGEIAAVFNGMVDQLSLFTSEVTRVSREVGTEGQLGGQAEVPGVSGTWKDLTDSVNAMAGNLTRQVRDIAQVATAVAGGDLSQKIDVDARGEILELKDTVNTMVDQLSSFADEVTRVAREVGSEGRLGGQADVKGVSGTWRDLTDSVNFMAGNLTAQVRNIAQVTTAVAKGDLSQKIDVDARGEILELKNTINTMVDQLSSFADEVTRMAREVGTEGLLGGQADVKGVSGTWRDLTDSVNFMAGNLTAQVRNIAQVTTAVAKGDLSQKIEVDARGEILELKETINTMVEQLSAFADEVTRVAREVGTEGRLGGQARVPNVAGTWKDLTESVNVMGDNLTAQVRSIAEVATAVARGDLTQKIRVDARGEILELKETINTMVDQLSAFADEVTRVSREVGTEGNLGGQATVRGVSGTWKDLTDNVNVMASNLTGQVRSIATVATAVARGDLSQKIIVEAKGEVAALAEVINTMVDTLSAFADEVTRVAREVGTEGQLGGQARVPNVAGTWKDLTDNVNFMANNLTNQVRNIAQVTTAVAQGDLTRKIDVDARGEILELKTTINTMVDQLSGFSAEVTRVAREVGSEGRLGGQAEVEGVSGTWKRLTENVNELAGNLTRQVRAIAEVTSAVAEGDLTRSITVEASGEVAELKDNINSMVGSLRETTRANQDQDWLKSNLARMSGLMQGRRDIALVAELIVDELAPLVSAQYGAFYLAEDGADGQELRLIGSYGHPGTGGNGNEPVRFRFGQSLVGQAARSRRTIAVEDVPPGYVTISSGLGQAAPTSLIVLPMVVEEQVLGVIELASVRSFTQIQRDFLEQLMETVGVNVNTLVANARTDELLGESQRLAAELQARSSELQIRQEELQLSNAELEEKAALLASQNRDIETKNLEIEQARQELEARAHQLALTSKYKSEFLANMSHELRTPLNSLLILAQLLAQNPTRNLTAKQVEYAGIIHSAGSDLLQLINDILDLSKVEAGKMDVSPERIELTGLLDYVEATFRPLTTQKNLDFRINTGSDVPAEVLTDDARLRQVLRNLLSNAVKFTERGGVELKIESASPTELPASVSIHGPAIAFRVIDTGIGIAEQQLESIFGAFQQADGTTSRKYGGTGLGLSISREIAYLIGGALTATSSPGMGSTFTLFLPVAHPDFQEIPADALTQPAAGVEEDDSQDAAARQRRLLVIEEHRPGLLSLVAESAVADLGASHDLNDPRGPITVLSAVSAAEAADALAGGPCHCVVLELDLADAIRFLEVMDTYPELRGIPVLAHNSRRLDIEQERGLQARAGSRPLEFLSSLDELRERIALHLNADQAGDVLPLARPDRIGESPSPQVIPGDLAGRTVLVIDDDARNVFALTGILETHGMRVLHAENGRKGIETLAHHSDIDLILMDIMMPEMDGFAATTAIRDMAEYADLPIIAVTAKAMPGDREKTIASGANDYVTKPVDAHDLITRIQDSLRG</sequence>
<dbReference type="InterPro" id="IPR036890">
    <property type="entry name" value="HATPase_C_sf"/>
</dbReference>
<accession>A0A1H0US43</accession>
<feature type="domain" description="Histidine kinase" evidence="14">
    <location>
        <begin position="971"/>
        <end position="1202"/>
    </location>
</feature>
<dbReference type="RefSeq" id="WP_091382084.1">
    <property type="nucleotide sequence ID" value="NZ_FNDV01000007.1"/>
</dbReference>
<dbReference type="CDD" id="cd06225">
    <property type="entry name" value="HAMP"/>
    <property type="match status" value="8"/>
</dbReference>
<dbReference type="EC" id="2.7.13.3" evidence="4"/>
<feature type="modified residue" description="4-aspartylphosphate" evidence="12">
    <location>
        <position position="1446"/>
    </location>
</feature>
<dbReference type="SMART" id="SM00388">
    <property type="entry name" value="HisKA"/>
    <property type="match status" value="1"/>
</dbReference>
<dbReference type="SMART" id="SM00065">
    <property type="entry name" value="GAF"/>
    <property type="match status" value="1"/>
</dbReference>
<feature type="domain" description="HAMP" evidence="16">
    <location>
        <begin position="112"/>
        <end position="164"/>
    </location>
</feature>
<dbReference type="Pfam" id="PF13185">
    <property type="entry name" value="GAF_2"/>
    <property type="match status" value="1"/>
</dbReference>
<dbReference type="InterPro" id="IPR003660">
    <property type="entry name" value="HAMP_dom"/>
</dbReference>
<feature type="domain" description="HAMP" evidence="16">
    <location>
        <begin position="572"/>
        <end position="624"/>
    </location>
</feature>
<evidence type="ECO:0000259" key="16">
    <source>
        <dbReference type="PROSITE" id="PS50885"/>
    </source>
</evidence>
<keyword evidence="8 17" id="KW-0418">Kinase</keyword>
<feature type="domain" description="HAMP" evidence="16">
    <location>
        <begin position="388"/>
        <end position="440"/>
    </location>
</feature>
<dbReference type="PRINTS" id="PR00344">
    <property type="entry name" value="BCTRLSENSOR"/>
</dbReference>
<dbReference type="InterPro" id="IPR011006">
    <property type="entry name" value="CheY-like_superfamily"/>
</dbReference>
<dbReference type="InterPro" id="IPR003661">
    <property type="entry name" value="HisK_dim/P_dom"/>
</dbReference>
<dbReference type="FunFam" id="1.20.120.1530:FF:000002">
    <property type="entry name" value="Two-component osmosensing histidine kinase"/>
    <property type="match status" value="3"/>
</dbReference>
<comment type="catalytic activity">
    <reaction evidence="1">
        <text>ATP + protein L-histidine = ADP + protein N-phospho-L-histidine.</text>
        <dbReference type="EC" id="2.7.13.3"/>
    </reaction>
</comment>